<dbReference type="Proteomes" id="UP000799640">
    <property type="component" value="Unassembled WGS sequence"/>
</dbReference>
<dbReference type="EMBL" id="ML996689">
    <property type="protein sequence ID" value="KAF2403510.1"/>
    <property type="molecule type" value="Genomic_DNA"/>
</dbReference>
<name>A0A6G1I5F0_9PEZI</name>
<reference evidence="2" key="1">
    <citation type="journal article" date="2020" name="Stud. Mycol.">
        <title>101 Dothideomycetes genomes: a test case for predicting lifestyles and emergence of pathogens.</title>
        <authorList>
            <person name="Haridas S."/>
            <person name="Albert R."/>
            <person name="Binder M."/>
            <person name="Bloem J."/>
            <person name="Labutti K."/>
            <person name="Salamov A."/>
            <person name="Andreopoulos B."/>
            <person name="Baker S."/>
            <person name="Barry K."/>
            <person name="Bills G."/>
            <person name="Bluhm B."/>
            <person name="Cannon C."/>
            <person name="Castanera R."/>
            <person name="Culley D."/>
            <person name="Daum C."/>
            <person name="Ezra D."/>
            <person name="Gonzalez J."/>
            <person name="Henrissat B."/>
            <person name="Kuo A."/>
            <person name="Liang C."/>
            <person name="Lipzen A."/>
            <person name="Lutzoni F."/>
            <person name="Magnuson J."/>
            <person name="Mondo S."/>
            <person name="Nolan M."/>
            <person name="Ohm R."/>
            <person name="Pangilinan J."/>
            <person name="Park H.-J."/>
            <person name="Ramirez L."/>
            <person name="Alfaro M."/>
            <person name="Sun H."/>
            <person name="Tritt A."/>
            <person name="Yoshinaga Y."/>
            <person name="Zwiers L.-H."/>
            <person name="Turgeon B."/>
            <person name="Goodwin S."/>
            <person name="Spatafora J."/>
            <person name="Crous P."/>
            <person name="Grigoriev I."/>
        </authorList>
    </citation>
    <scope>NUCLEOTIDE SEQUENCE</scope>
    <source>
        <strain evidence="2">CBS 262.69</strain>
    </source>
</reference>
<proteinExistence type="predicted"/>
<feature type="region of interest" description="Disordered" evidence="1">
    <location>
        <begin position="68"/>
        <end position="104"/>
    </location>
</feature>
<sequence>MSHVSTPTPIPVVVLPDSQNHNSAPPFFLHEPTKLPPPRYPGQILHPYIYRAHSTQEQPHALMHVNHPSRANLCPAPRLDSLTTPGSRRSVQARDISNPPLPNQELRLHRTLYSKSHLSTILRHPSHAKSPSYYLASSASRIS</sequence>
<evidence type="ECO:0000313" key="2">
    <source>
        <dbReference type="EMBL" id="KAF2403510.1"/>
    </source>
</evidence>
<accession>A0A6G1I5F0</accession>
<gene>
    <name evidence="2" type="ORF">EJ06DRAFT_281265</name>
</gene>
<organism evidence="2 3">
    <name type="scientific">Trichodelitschia bisporula</name>
    <dbReference type="NCBI Taxonomy" id="703511"/>
    <lineage>
        <taxon>Eukaryota</taxon>
        <taxon>Fungi</taxon>
        <taxon>Dikarya</taxon>
        <taxon>Ascomycota</taxon>
        <taxon>Pezizomycotina</taxon>
        <taxon>Dothideomycetes</taxon>
        <taxon>Dothideomycetes incertae sedis</taxon>
        <taxon>Phaeotrichales</taxon>
        <taxon>Phaeotrichaceae</taxon>
        <taxon>Trichodelitschia</taxon>
    </lineage>
</organism>
<feature type="compositionally biased region" description="Polar residues" evidence="1">
    <location>
        <begin position="81"/>
        <end position="90"/>
    </location>
</feature>
<evidence type="ECO:0000256" key="1">
    <source>
        <dbReference type="SAM" id="MobiDB-lite"/>
    </source>
</evidence>
<protein>
    <submittedName>
        <fullName evidence="2">Uncharacterized protein</fullName>
    </submittedName>
</protein>
<evidence type="ECO:0000313" key="3">
    <source>
        <dbReference type="Proteomes" id="UP000799640"/>
    </source>
</evidence>
<dbReference type="AlphaFoldDB" id="A0A6G1I5F0"/>
<keyword evidence="3" id="KW-1185">Reference proteome</keyword>